<evidence type="ECO:0000256" key="2">
    <source>
        <dbReference type="ARBA" id="ARBA00004613"/>
    </source>
</evidence>
<keyword evidence="9" id="KW-0677">Repeat</keyword>
<feature type="domain" description="PLD phosphodiesterase" evidence="17">
    <location>
        <begin position="371"/>
        <end position="398"/>
    </location>
</feature>
<comment type="subcellular location">
    <subcellularLocation>
        <location evidence="3">Cell membrane</location>
        <topology evidence="3">Multi-pass membrane protein</topology>
    </subcellularLocation>
    <subcellularLocation>
        <location evidence="2">Secreted</location>
    </subcellularLocation>
</comment>
<dbReference type="InterPro" id="IPR022924">
    <property type="entry name" value="Cardiolipin_synthase"/>
</dbReference>
<dbReference type="KEGG" id="acek:FLP30_11875"/>
<dbReference type="InterPro" id="IPR025202">
    <property type="entry name" value="PLD-like_dom"/>
</dbReference>
<proteinExistence type="predicted"/>
<keyword evidence="8 16" id="KW-0812">Transmembrane</keyword>
<evidence type="ECO:0000313" key="18">
    <source>
        <dbReference type="EMBL" id="QEO18721.1"/>
    </source>
</evidence>
<dbReference type="Gene3D" id="3.30.870.10">
    <property type="entry name" value="Endonuclease Chain A"/>
    <property type="match status" value="2"/>
</dbReference>
<accession>A0A5C1YRQ2</accession>
<dbReference type="GO" id="GO:0032049">
    <property type="term" value="P:cardiolipin biosynthetic process"/>
    <property type="evidence" value="ECO:0007669"/>
    <property type="project" value="UniProtKB-UniRule"/>
</dbReference>
<dbReference type="PANTHER" id="PTHR21248">
    <property type="entry name" value="CARDIOLIPIN SYNTHASE"/>
    <property type="match status" value="1"/>
</dbReference>
<keyword evidence="19" id="KW-1185">Reference proteome</keyword>
<evidence type="ECO:0000256" key="16">
    <source>
        <dbReference type="SAM" id="Phobius"/>
    </source>
</evidence>
<evidence type="ECO:0000313" key="19">
    <source>
        <dbReference type="Proteomes" id="UP000324536"/>
    </source>
</evidence>
<evidence type="ECO:0000256" key="3">
    <source>
        <dbReference type="ARBA" id="ARBA00004651"/>
    </source>
</evidence>
<keyword evidence="10 16" id="KW-1133">Transmembrane helix</keyword>
<name>A0A5C1YRQ2_9PROT</name>
<feature type="transmembrane region" description="Helical" evidence="16">
    <location>
        <begin position="20"/>
        <end position="41"/>
    </location>
</feature>
<keyword evidence="14" id="KW-1208">Phospholipid metabolism</keyword>
<evidence type="ECO:0000256" key="14">
    <source>
        <dbReference type="ARBA" id="ARBA00023264"/>
    </source>
</evidence>
<dbReference type="EMBL" id="CP043506">
    <property type="protein sequence ID" value="QEO18721.1"/>
    <property type="molecule type" value="Genomic_DNA"/>
</dbReference>
<keyword evidence="6" id="KW-0964">Secreted</keyword>
<evidence type="ECO:0000256" key="1">
    <source>
        <dbReference type="ARBA" id="ARBA00003145"/>
    </source>
</evidence>
<dbReference type="RefSeq" id="WP_149280378.1">
    <property type="nucleotide sequence ID" value="NZ_CP043506.1"/>
</dbReference>
<gene>
    <name evidence="18" type="primary">cls</name>
    <name evidence="18" type="ORF">FLP30_11875</name>
</gene>
<organism evidence="18 19">
    <name type="scientific">Acetobacter vaccinii</name>
    <dbReference type="NCBI Taxonomy" id="2592655"/>
    <lineage>
        <taxon>Bacteria</taxon>
        <taxon>Pseudomonadati</taxon>
        <taxon>Pseudomonadota</taxon>
        <taxon>Alphaproteobacteria</taxon>
        <taxon>Acetobacterales</taxon>
        <taxon>Acetobacteraceae</taxon>
        <taxon>Acetobacter</taxon>
    </lineage>
</organism>
<protein>
    <recommendedName>
        <fullName evidence="15">Cardiolipin synthase</fullName>
        <ecNumber evidence="15">2.7.8.-</ecNumber>
    </recommendedName>
</protein>
<dbReference type="Pfam" id="PF13396">
    <property type="entry name" value="PLDc_N"/>
    <property type="match status" value="1"/>
</dbReference>
<dbReference type="EC" id="2.7.8.-" evidence="15"/>
<dbReference type="CDD" id="cd09157">
    <property type="entry name" value="PLDc_CLS_unchar2_1"/>
    <property type="match status" value="1"/>
</dbReference>
<dbReference type="SUPFAM" id="SSF56024">
    <property type="entry name" value="Phospholipase D/nuclease"/>
    <property type="match status" value="2"/>
</dbReference>
<dbReference type="InterPro" id="IPR027379">
    <property type="entry name" value="CLS_N"/>
</dbReference>
<comment type="function">
    <text evidence="1">Could be a virulence factor.</text>
</comment>
<keyword evidence="13" id="KW-0594">Phospholipid biosynthesis</keyword>
<dbReference type="GO" id="GO:0008808">
    <property type="term" value="F:cardiolipin synthase activity"/>
    <property type="evidence" value="ECO:0007669"/>
    <property type="project" value="UniProtKB-UniRule"/>
</dbReference>
<dbReference type="OrthoDB" id="9762009at2"/>
<evidence type="ECO:0000256" key="12">
    <source>
        <dbReference type="ARBA" id="ARBA00023136"/>
    </source>
</evidence>
<dbReference type="GO" id="GO:0005886">
    <property type="term" value="C:plasma membrane"/>
    <property type="evidence" value="ECO:0007669"/>
    <property type="project" value="UniProtKB-SubCell"/>
</dbReference>
<dbReference type="SMART" id="SM00155">
    <property type="entry name" value="PLDc"/>
    <property type="match status" value="2"/>
</dbReference>
<evidence type="ECO:0000256" key="7">
    <source>
        <dbReference type="ARBA" id="ARBA00022679"/>
    </source>
</evidence>
<dbReference type="PANTHER" id="PTHR21248:SF22">
    <property type="entry name" value="PHOSPHOLIPASE D"/>
    <property type="match status" value="1"/>
</dbReference>
<evidence type="ECO:0000256" key="4">
    <source>
        <dbReference type="ARBA" id="ARBA00022475"/>
    </source>
</evidence>
<dbReference type="GO" id="GO:0005576">
    <property type="term" value="C:extracellular region"/>
    <property type="evidence" value="ECO:0007669"/>
    <property type="project" value="UniProtKB-SubCell"/>
</dbReference>
<evidence type="ECO:0000259" key="17">
    <source>
        <dbReference type="PROSITE" id="PS50035"/>
    </source>
</evidence>
<dbReference type="AlphaFoldDB" id="A0A5C1YRQ2"/>
<dbReference type="InterPro" id="IPR001736">
    <property type="entry name" value="PLipase_D/transphosphatidylase"/>
</dbReference>
<keyword evidence="5" id="KW-0444">Lipid biosynthesis</keyword>
<keyword evidence="4" id="KW-1003">Cell membrane</keyword>
<evidence type="ECO:0000256" key="10">
    <source>
        <dbReference type="ARBA" id="ARBA00022989"/>
    </source>
</evidence>
<sequence length="456" mass="51447">MLTAGLVLHILLHKRNTSSAIGWMGICVLMPYTGAVLYLMFGINRVTRLARKLINIRADGRQAFSRQSTWNRDLDGQFAPLALMIGKLTSRPLVGGNSITCLHDGDGAYPQMLQAIDEAQKSILLCSYIFRNDRIGGLFAEKLIAAHKRGVAVRVLVDGVGSGYFLSPIYHHLRRSGIPCARFMHSLYPWKMPFINLRDHRKILVVDGHTGFMGGLNIADENLVSTRPRHPVSDTHFRIRGPIVRQLAEVAAWDWYFTTRETLDRDLFLQEAPGTGTTLARIVTAGPDTDLEKIEYAMLQAITLARKSIRLMTPYFLPGDRFLTELGLAALRGVQVDIIIPLRSNHRALDWACATNVSPLLNSGARVWLADPPFNHSKLMVVDKVWSFVGSSNLDIRSLRLNFEINMETYDAALAETLDETICQHRNHRLTHYDLDNRGRLTKLRDSFARLFMPYL</sequence>
<feature type="domain" description="PLD phosphodiesterase" evidence="17">
    <location>
        <begin position="195"/>
        <end position="222"/>
    </location>
</feature>
<keyword evidence="12 16" id="KW-0472">Membrane</keyword>
<evidence type="ECO:0000256" key="8">
    <source>
        <dbReference type="ARBA" id="ARBA00022692"/>
    </source>
</evidence>
<evidence type="ECO:0000256" key="6">
    <source>
        <dbReference type="ARBA" id="ARBA00022525"/>
    </source>
</evidence>
<evidence type="ECO:0000256" key="13">
    <source>
        <dbReference type="ARBA" id="ARBA00023209"/>
    </source>
</evidence>
<dbReference type="Proteomes" id="UP000324536">
    <property type="component" value="Chromosome"/>
</dbReference>
<evidence type="ECO:0000256" key="11">
    <source>
        <dbReference type="ARBA" id="ARBA00023098"/>
    </source>
</evidence>
<keyword evidence="11" id="KW-0443">Lipid metabolism</keyword>
<keyword evidence="7" id="KW-0808">Transferase</keyword>
<evidence type="ECO:0000256" key="9">
    <source>
        <dbReference type="ARBA" id="ARBA00022737"/>
    </source>
</evidence>
<dbReference type="PROSITE" id="PS50035">
    <property type="entry name" value="PLD"/>
    <property type="match status" value="2"/>
</dbReference>
<reference evidence="18 19" key="1">
    <citation type="submission" date="2019-09" db="EMBL/GenBank/DDBJ databases">
        <title>Genome sequencing of strain KACC 21233.</title>
        <authorList>
            <person name="Heo J."/>
            <person name="Kim S.-J."/>
            <person name="Kim J.-S."/>
            <person name="Hong S.-B."/>
            <person name="Kwon S.-W."/>
        </authorList>
    </citation>
    <scope>NUCLEOTIDE SEQUENCE [LARGE SCALE GENOMIC DNA]</scope>
    <source>
        <strain evidence="18 19">KACC 21233</strain>
    </source>
</reference>
<dbReference type="Pfam" id="PF13091">
    <property type="entry name" value="PLDc_2"/>
    <property type="match status" value="2"/>
</dbReference>
<dbReference type="NCBIfam" id="TIGR04265">
    <property type="entry name" value="bac_cardiolipin"/>
    <property type="match status" value="1"/>
</dbReference>
<evidence type="ECO:0000256" key="5">
    <source>
        <dbReference type="ARBA" id="ARBA00022516"/>
    </source>
</evidence>
<evidence type="ECO:0000256" key="15">
    <source>
        <dbReference type="NCBIfam" id="TIGR04265"/>
    </source>
</evidence>